<sequence length="351" mass="38344">MNAVTTQTGTASVPTVSNASAGALLMDMAAMDRLERIAELMASGKTTVPQHLRGSKGDCFAISLQSMQWGMNPFAVAQKTHLVNGTLGYEAQLVAAVINNSGLVTGRFQFDWYGPWEKVIGKFTIKRGDKGEYRVPGWTMADEEGCGVRVWATLKGEANPRTLELLLAQARTRNSTLWADDPKQQLAYLAQKRWARLFAPDVILGVYSADELQEPQEIHMGDAVVVEPARPEVKDWPADRWAAGLGKWVDGIAAGKPIADVLAWLNSKARVTPEQERQLRAEVEKRSQPAQAESQDIPAVDPDKLIAEINAAITLDAVYERGGLIEAIADPAARQRVTEVFEARIAALEQA</sequence>
<dbReference type="InterPro" id="IPR018330">
    <property type="entry name" value="RecT_fam"/>
</dbReference>
<dbReference type="EMBL" id="JBHUMV010000008">
    <property type="protein sequence ID" value="MFD2755975.1"/>
    <property type="molecule type" value="Genomic_DNA"/>
</dbReference>
<gene>
    <name evidence="1" type="ORF">ACFSW6_18050</name>
</gene>
<dbReference type="Proteomes" id="UP001597463">
    <property type="component" value="Unassembled WGS sequence"/>
</dbReference>
<evidence type="ECO:0000313" key="1">
    <source>
        <dbReference type="EMBL" id="MFD2755975.1"/>
    </source>
</evidence>
<dbReference type="Pfam" id="PF03837">
    <property type="entry name" value="RecT"/>
    <property type="match status" value="1"/>
</dbReference>
<reference evidence="2" key="1">
    <citation type="journal article" date="2019" name="Int. J. Syst. Evol. Microbiol.">
        <title>The Global Catalogue of Microorganisms (GCM) 10K type strain sequencing project: providing services to taxonomists for standard genome sequencing and annotation.</title>
        <authorList>
            <consortium name="The Broad Institute Genomics Platform"/>
            <consortium name="The Broad Institute Genome Sequencing Center for Infectious Disease"/>
            <person name="Wu L."/>
            <person name="Ma J."/>
        </authorList>
    </citation>
    <scope>NUCLEOTIDE SEQUENCE [LARGE SCALE GENOMIC DNA]</scope>
    <source>
        <strain evidence="2">TISTR 1906</strain>
    </source>
</reference>
<proteinExistence type="predicted"/>
<protein>
    <submittedName>
        <fullName evidence="1">RecT family recombinase</fullName>
    </submittedName>
</protein>
<comment type="caution">
    <text evidence="1">The sequence shown here is derived from an EMBL/GenBank/DDBJ whole genome shotgun (WGS) entry which is preliminary data.</text>
</comment>
<name>A0ABW5URU5_9BURK</name>
<organism evidence="1 2">
    <name type="scientific">Comamonas terrae</name>
    <dbReference type="NCBI Taxonomy" id="673548"/>
    <lineage>
        <taxon>Bacteria</taxon>
        <taxon>Pseudomonadati</taxon>
        <taxon>Pseudomonadota</taxon>
        <taxon>Betaproteobacteria</taxon>
        <taxon>Burkholderiales</taxon>
        <taxon>Comamonadaceae</taxon>
        <taxon>Comamonas</taxon>
    </lineage>
</organism>
<evidence type="ECO:0000313" key="2">
    <source>
        <dbReference type="Proteomes" id="UP001597463"/>
    </source>
</evidence>
<accession>A0ABW5URU5</accession>
<keyword evidence="2" id="KW-1185">Reference proteome</keyword>
<dbReference type="RefSeq" id="WP_083526460.1">
    <property type="nucleotide sequence ID" value="NZ_BCNT01000001.1"/>
</dbReference>